<comment type="similarity">
    <text evidence="10">Belongs to the TRAFAC class YlqF/YawG GTPase family. RsgA subfamily.</text>
</comment>
<dbReference type="Gene3D" id="1.10.40.50">
    <property type="entry name" value="Probable gtpase engc, domain 3"/>
    <property type="match status" value="1"/>
</dbReference>
<dbReference type="EC" id="3.6.1.-" evidence="10"/>
<feature type="domain" description="EngC GTPase" evidence="11">
    <location>
        <begin position="114"/>
        <end position="262"/>
    </location>
</feature>
<evidence type="ECO:0000313" key="13">
    <source>
        <dbReference type="EMBL" id="MDQ7248198.1"/>
    </source>
</evidence>
<feature type="binding site" evidence="10">
    <location>
        <position position="287"/>
    </location>
    <ligand>
        <name>Zn(2+)</name>
        <dbReference type="ChEBI" id="CHEBI:29105"/>
    </ligand>
</feature>
<evidence type="ECO:0000256" key="5">
    <source>
        <dbReference type="ARBA" id="ARBA00022741"/>
    </source>
</evidence>
<name>A0ABU0YN29_9PROT</name>
<dbReference type="NCBIfam" id="TIGR00157">
    <property type="entry name" value="ribosome small subunit-dependent GTPase A"/>
    <property type="match status" value="1"/>
</dbReference>
<feature type="binding site" evidence="10">
    <location>
        <position position="300"/>
    </location>
    <ligand>
        <name>Zn(2+)</name>
        <dbReference type="ChEBI" id="CHEBI:29105"/>
    </ligand>
</feature>
<dbReference type="EMBL" id="JAUYVI010000003">
    <property type="protein sequence ID" value="MDQ7248198.1"/>
    <property type="molecule type" value="Genomic_DNA"/>
</dbReference>
<comment type="subcellular location">
    <subcellularLocation>
        <location evidence="10">Cytoplasm</location>
    </subcellularLocation>
</comment>
<evidence type="ECO:0000256" key="9">
    <source>
        <dbReference type="ARBA" id="ARBA00023134"/>
    </source>
</evidence>
<proteinExistence type="inferred from homology"/>
<organism evidence="13 14">
    <name type="scientific">Dongia sedimenti</name>
    <dbReference type="NCBI Taxonomy" id="3064282"/>
    <lineage>
        <taxon>Bacteria</taxon>
        <taxon>Pseudomonadati</taxon>
        <taxon>Pseudomonadota</taxon>
        <taxon>Alphaproteobacteria</taxon>
        <taxon>Rhodospirillales</taxon>
        <taxon>Dongiaceae</taxon>
        <taxon>Dongia</taxon>
    </lineage>
</organism>
<evidence type="ECO:0000256" key="3">
    <source>
        <dbReference type="ARBA" id="ARBA00022723"/>
    </source>
</evidence>
<sequence length="354" mass="37729">MPDLNPDRAALGWNPWFAEQARLHCGPADTAARVTSVDRGWLVLLNETGVFRAQLSGNLLHSARAAAARPCVGDWVCVARAGADGFGSVQALLERQTSLRRKAAGAVGEQMIAANVDCVIVVQSCHYDFNLKRLERYLTMVAEGGATPWILLTKTDLVAPEIVEGQIAEIRGAGIAAPVLRLSNVTHEGIDELQRMLVPGQTYCFVGSSGVGKSTLINGLIGHAQQETKTVSGSGEGRHTTVRRELIVLANGAMVIDNPGMREFGLLDAEAGLAGGFADILALAPQCKFNNCTHVSEPGCAVLAAVSAGTLDRGHYDNFLKLAREAKLGALSPAEKRKKERAFGRLVKSAKKDR</sequence>
<dbReference type="RefSeq" id="WP_379955645.1">
    <property type="nucleotide sequence ID" value="NZ_JAUYVI010000003.1"/>
</dbReference>
<keyword evidence="3 10" id="KW-0479">Metal-binding</keyword>
<dbReference type="Proteomes" id="UP001230156">
    <property type="component" value="Unassembled WGS sequence"/>
</dbReference>
<comment type="cofactor">
    <cofactor evidence="10">
        <name>Zn(2+)</name>
        <dbReference type="ChEBI" id="CHEBI:29105"/>
    </cofactor>
    <text evidence="10">Binds 1 zinc ion per subunit.</text>
</comment>
<evidence type="ECO:0000259" key="11">
    <source>
        <dbReference type="PROSITE" id="PS50936"/>
    </source>
</evidence>
<dbReference type="InterPro" id="IPR010914">
    <property type="entry name" value="RsgA_GTPase_dom"/>
</dbReference>
<keyword evidence="8 10" id="KW-0694">RNA-binding</keyword>
<keyword evidence="2 10" id="KW-0690">Ribosome biogenesis</keyword>
<evidence type="ECO:0000313" key="14">
    <source>
        <dbReference type="Proteomes" id="UP001230156"/>
    </source>
</evidence>
<accession>A0ABU0YN29</accession>
<dbReference type="PANTHER" id="PTHR32120">
    <property type="entry name" value="SMALL RIBOSOMAL SUBUNIT BIOGENESIS GTPASE RSGA"/>
    <property type="match status" value="1"/>
</dbReference>
<comment type="subunit">
    <text evidence="10">Monomer. Associates with 30S ribosomal subunit, binds 16S rRNA.</text>
</comment>
<gene>
    <name evidence="10 13" type="primary">rsgA</name>
    <name evidence="13" type="ORF">Q8A70_11005</name>
</gene>
<dbReference type="InterPro" id="IPR030378">
    <property type="entry name" value="G_CP_dom"/>
</dbReference>
<evidence type="ECO:0000256" key="7">
    <source>
        <dbReference type="ARBA" id="ARBA00022833"/>
    </source>
</evidence>
<keyword evidence="1 10" id="KW-0963">Cytoplasm</keyword>
<evidence type="ECO:0000259" key="12">
    <source>
        <dbReference type="PROSITE" id="PS51721"/>
    </source>
</evidence>
<keyword evidence="4 10" id="KW-0699">rRNA-binding</keyword>
<evidence type="ECO:0000256" key="8">
    <source>
        <dbReference type="ARBA" id="ARBA00022884"/>
    </source>
</evidence>
<comment type="function">
    <text evidence="10">One of several proteins that assist in the late maturation steps of the functional core of the 30S ribosomal subunit. Helps release RbfA from mature subunits. May play a role in the assembly of ribosomal proteins into the subunit. Circularly permuted GTPase that catalyzes slow GTP hydrolysis, GTPase activity is stimulated by the 30S ribosomal subunit.</text>
</comment>
<comment type="caution">
    <text evidence="13">The sequence shown here is derived from an EMBL/GenBank/DDBJ whole genome shotgun (WGS) entry which is preliminary data.</text>
</comment>
<dbReference type="PROSITE" id="PS51721">
    <property type="entry name" value="G_CP"/>
    <property type="match status" value="1"/>
</dbReference>
<dbReference type="Pfam" id="PF03193">
    <property type="entry name" value="RsgA_GTPase"/>
    <property type="match status" value="1"/>
</dbReference>
<feature type="binding site" evidence="10">
    <location>
        <position position="292"/>
    </location>
    <ligand>
        <name>Zn(2+)</name>
        <dbReference type="ChEBI" id="CHEBI:29105"/>
    </ligand>
</feature>
<feature type="binding site" evidence="10">
    <location>
        <begin position="153"/>
        <end position="156"/>
    </location>
    <ligand>
        <name>GTP</name>
        <dbReference type="ChEBI" id="CHEBI:37565"/>
    </ligand>
</feature>
<evidence type="ECO:0000256" key="1">
    <source>
        <dbReference type="ARBA" id="ARBA00022490"/>
    </source>
</evidence>
<dbReference type="HAMAP" id="MF_01820">
    <property type="entry name" value="GTPase_RsgA"/>
    <property type="match status" value="1"/>
</dbReference>
<evidence type="ECO:0000256" key="6">
    <source>
        <dbReference type="ARBA" id="ARBA00022801"/>
    </source>
</evidence>
<evidence type="ECO:0000256" key="2">
    <source>
        <dbReference type="ARBA" id="ARBA00022517"/>
    </source>
</evidence>
<evidence type="ECO:0000256" key="10">
    <source>
        <dbReference type="HAMAP-Rule" id="MF_01820"/>
    </source>
</evidence>
<dbReference type="CDD" id="cd01854">
    <property type="entry name" value="YjeQ_EngC"/>
    <property type="match status" value="1"/>
</dbReference>
<keyword evidence="14" id="KW-1185">Reference proteome</keyword>
<keyword evidence="7 10" id="KW-0862">Zinc</keyword>
<protein>
    <recommendedName>
        <fullName evidence="10">Small ribosomal subunit biogenesis GTPase RsgA</fullName>
        <ecNumber evidence="10">3.6.1.-</ecNumber>
    </recommendedName>
</protein>
<reference evidence="14" key="1">
    <citation type="submission" date="2023-08" db="EMBL/GenBank/DDBJ databases">
        <title>Rhodospirillaceae gen. nov., a novel taxon isolated from the Yangtze River Yuezi River estuary sludge.</title>
        <authorList>
            <person name="Ruan L."/>
        </authorList>
    </citation>
    <scope>NUCLEOTIDE SEQUENCE [LARGE SCALE GENOMIC DNA]</scope>
    <source>
        <strain evidence="14">R-7</strain>
    </source>
</reference>
<feature type="domain" description="CP-type G" evidence="12">
    <location>
        <begin position="108"/>
        <end position="264"/>
    </location>
</feature>
<feature type="binding site" evidence="10">
    <location>
        <position position="294"/>
    </location>
    <ligand>
        <name>Zn(2+)</name>
        <dbReference type="ChEBI" id="CHEBI:29105"/>
    </ligand>
</feature>
<dbReference type="SUPFAM" id="SSF52540">
    <property type="entry name" value="P-loop containing nucleoside triphosphate hydrolases"/>
    <property type="match status" value="1"/>
</dbReference>
<dbReference type="Gene3D" id="3.40.50.300">
    <property type="entry name" value="P-loop containing nucleotide triphosphate hydrolases"/>
    <property type="match status" value="1"/>
</dbReference>
<dbReference type="PANTHER" id="PTHR32120:SF10">
    <property type="entry name" value="SMALL RIBOSOMAL SUBUNIT BIOGENESIS GTPASE RSGA"/>
    <property type="match status" value="1"/>
</dbReference>
<dbReference type="InterPro" id="IPR027417">
    <property type="entry name" value="P-loop_NTPase"/>
</dbReference>
<dbReference type="PROSITE" id="PS50936">
    <property type="entry name" value="ENGC_GTPASE"/>
    <property type="match status" value="1"/>
</dbReference>
<keyword evidence="6 10" id="KW-0378">Hydrolase</keyword>
<evidence type="ECO:0000256" key="4">
    <source>
        <dbReference type="ARBA" id="ARBA00022730"/>
    </source>
</evidence>
<feature type="binding site" evidence="10">
    <location>
        <begin position="207"/>
        <end position="215"/>
    </location>
    <ligand>
        <name>GTP</name>
        <dbReference type="ChEBI" id="CHEBI:37565"/>
    </ligand>
</feature>
<dbReference type="InterPro" id="IPR004881">
    <property type="entry name" value="Ribosome_biogen_GTPase_RsgA"/>
</dbReference>
<keyword evidence="9 10" id="KW-0342">GTP-binding</keyword>
<keyword evidence="5 10" id="KW-0547">Nucleotide-binding</keyword>